<sequence length="206" mass="22724">MAPLRFLGGAYRHRRARFINCHSLFVMSFMDLFDEIIPLPSLDQITKLIEDTSHYSTEMITSLFGGWIGANAAVKNKGRRVAFDHPIGAFQCGPSTCTRLAGLSGGIAVAMTAYGAHFITTNPDISDERKRAMEHANRQHFLNTIGMALAGHNAHYPAMTASLFALSTLLFCVPAYTYAVRNDRRLRVLSPYGGVLAILAWLSFVL</sequence>
<dbReference type="AlphaFoldDB" id="A0A914H0H9"/>
<evidence type="ECO:0000256" key="5">
    <source>
        <dbReference type="ARBA" id="ARBA00023136"/>
    </source>
</evidence>
<feature type="transmembrane region" description="Helical" evidence="6">
    <location>
        <begin position="156"/>
        <end position="179"/>
    </location>
</feature>
<proteinExistence type="inferred from homology"/>
<dbReference type="GO" id="GO:0016020">
    <property type="term" value="C:membrane"/>
    <property type="evidence" value="ECO:0007669"/>
    <property type="project" value="UniProtKB-SubCell"/>
</dbReference>
<dbReference type="Pfam" id="PF04241">
    <property type="entry name" value="DUF423"/>
    <property type="match status" value="1"/>
</dbReference>
<dbReference type="InterPro" id="IPR006696">
    <property type="entry name" value="DUF423"/>
</dbReference>
<dbReference type="PANTHER" id="PTHR43461">
    <property type="entry name" value="TRANSMEMBRANE PROTEIN 256"/>
    <property type="match status" value="1"/>
</dbReference>
<keyword evidence="4 6" id="KW-1133">Transmembrane helix</keyword>
<keyword evidence="3 6" id="KW-0812">Transmembrane</keyword>
<dbReference type="PANTHER" id="PTHR43461:SF1">
    <property type="entry name" value="TRANSMEMBRANE PROTEIN 256"/>
    <property type="match status" value="1"/>
</dbReference>
<keyword evidence="5 6" id="KW-0472">Membrane</keyword>
<evidence type="ECO:0000256" key="6">
    <source>
        <dbReference type="SAM" id="Phobius"/>
    </source>
</evidence>
<dbReference type="WBParaSite" id="Gr19_v10_g12812.t1">
    <property type="protein sequence ID" value="Gr19_v10_g12812.t1"/>
    <property type="gene ID" value="Gr19_v10_g12812"/>
</dbReference>
<evidence type="ECO:0000256" key="2">
    <source>
        <dbReference type="ARBA" id="ARBA00006208"/>
    </source>
</evidence>
<reference evidence="8" key="1">
    <citation type="submission" date="2022-11" db="UniProtKB">
        <authorList>
            <consortium name="WormBaseParasite"/>
        </authorList>
    </citation>
    <scope>IDENTIFICATION</scope>
</reference>
<accession>A0A914H0H9</accession>
<protein>
    <submittedName>
        <fullName evidence="8">Uncharacterized protein</fullName>
    </submittedName>
</protein>
<dbReference type="Proteomes" id="UP000887572">
    <property type="component" value="Unplaced"/>
</dbReference>
<keyword evidence="7" id="KW-1185">Reference proteome</keyword>
<evidence type="ECO:0000256" key="3">
    <source>
        <dbReference type="ARBA" id="ARBA00022692"/>
    </source>
</evidence>
<organism evidence="7 8">
    <name type="scientific">Globodera rostochiensis</name>
    <name type="common">Golden nematode worm</name>
    <name type="synonym">Heterodera rostochiensis</name>
    <dbReference type="NCBI Taxonomy" id="31243"/>
    <lineage>
        <taxon>Eukaryota</taxon>
        <taxon>Metazoa</taxon>
        <taxon>Ecdysozoa</taxon>
        <taxon>Nematoda</taxon>
        <taxon>Chromadorea</taxon>
        <taxon>Rhabditida</taxon>
        <taxon>Tylenchina</taxon>
        <taxon>Tylenchomorpha</taxon>
        <taxon>Tylenchoidea</taxon>
        <taxon>Heteroderidae</taxon>
        <taxon>Heteroderinae</taxon>
        <taxon>Globodera</taxon>
    </lineage>
</organism>
<evidence type="ECO:0000256" key="4">
    <source>
        <dbReference type="ARBA" id="ARBA00022989"/>
    </source>
</evidence>
<comment type="similarity">
    <text evidence="2">Belongs to the TMEM256 family.</text>
</comment>
<comment type="subcellular location">
    <subcellularLocation>
        <location evidence="1">Membrane</location>
        <topology evidence="1">Multi-pass membrane protein</topology>
    </subcellularLocation>
</comment>
<evidence type="ECO:0000256" key="1">
    <source>
        <dbReference type="ARBA" id="ARBA00004141"/>
    </source>
</evidence>
<feature type="transmembrane region" description="Helical" evidence="6">
    <location>
        <begin position="186"/>
        <end position="204"/>
    </location>
</feature>
<evidence type="ECO:0000313" key="8">
    <source>
        <dbReference type="WBParaSite" id="Gr19_v10_g12812.t1"/>
    </source>
</evidence>
<evidence type="ECO:0000313" key="7">
    <source>
        <dbReference type="Proteomes" id="UP000887572"/>
    </source>
</evidence>
<name>A0A914H0H9_GLORO</name>